<organism evidence="3 4">
    <name type="scientific">Legionella resiliens</name>
    <dbReference type="NCBI Taxonomy" id="2905958"/>
    <lineage>
        <taxon>Bacteria</taxon>
        <taxon>Pseudomonadati</taxon>
        <taxon>Pseudomonadota</taxon>
        <taxon>Gammaproteobacteria</taxon>
        <taxon>Legionellales</taxon>
        <taxon>Legionellaceae</taxon>
        <taxon>Legionella</taxon>
    </lineage>
</organism>
<evidence type="ECO:0000256" key="1">
    <source>
        <dbReference type="ARBA" id="ARBA00038240"/>
    </source>
</evidence>
<dbReference type="InterPro" id="IPR002575">
    <property type="entry name" value="Aminoglycoside_PTrfase"/>
</dbReference>
<evidence type="ECO:0000313" key="3">
    <source>
        <dbReference type="EMBL" id="MCE3531659.1"/>
    </source>
</evidence>
<dbReference type="Gene3D" id="3.30.200.70">
    <property type="match status" value="1"/>
</dbReference>
<evidence type="ECO:0000313" key="4">
    <source>
        <dbReference type="Proteomes" id="UP001320170"/>
    </source>
</evidence>
<dbReference type="SUPFAM" id="SSF56112">
    <property type="entry name" value="Protein kinase-like (PK-like)"/>
    <property type="match status" value="1"/>
</dbReference>
<dbReference type="RefSeq" id="WP_182351548.1">
    <property type="nucleotide sequence ID" value="NZ_JAJSPM010000003.1"/>
</dbReference>
<proteinExistence type="inferred from homology"/>
<comment type="similarity">
    <text evidence="1">Belongs to the pseudomonas-type ThrB family.</text>
</comment>
<dbReference type="InterPro" id="IPR000719">
    <property type="entry name" value="Prot_kinase_dom"/>
</dbReference>
<dbReference type="PANTHER" id="PTHR21064">
    <property type="entry name" value="AMINOGLYCOSIDE PHOSPHOTRANSFERASE DOMAIN-CONTAINING PROTEIN-RELATED"/>
    <property type="match status" value="1"/>
</dbReference>
<sequence length="338" mass="38950">MTTMPFEHASYRAQARRLRALAIEALKHYPLIPHNIELIKYSANAIFRITDSQNKRYALRVNPHGHHQHAAIQEEIQWINHILATTDLVVAAPVKTISERYFIEVHHQVIPSNRFCLLFEWLPGKTKWRSINEQYARNLGKLIGTLHQSGQSLSMKHRDYWRADGLIGAQTAKFYNIEQLSDVSAHEQQLLTAARRMVYELLKDLESKHPDKTGVIHSDTQPNNILVHQGQFAIIDFDDCGLGFYNDDLAVALCAFEHVSEGNQHKSFNQLKDALLDGYNESMPVSADDIRLLPYFMLARKLVTIAWLEARKTNPGIHYYFPIAIERAIQFYQHLVCK</sequence>
<keyword evidence="4" id="KW-1185">Reference proteome</keyword>
<dbReference type="PANTHER" id="PTHR21064:SF6">
    <property type="entry name" value="AMINOGLYCOSIDE PHOSPHOTRANSFERASE DOMAIN-CONTAINING PROTEIN"/>
    <property type="match status" value="1"/>
</dbReference>
<gene>
    <name evidence="3" type="ORF">LXO92_04625</name>
</gene>
<dbReference type="Pfam" id="PF01636">
    <property type="entry name" value="APH"/>
    <property type="match status" value="1"/>
</dbReference>
<feature type="domain" description="Protein kinase" evidence="2">
    <location>
        <begin position="1"/>
        <end position="338"/>
    </location>
</feature>
<evidence type="ECO:0000259" key="2">
    <source>
        <dbReference type="PROSITE" id="PS50011"/>
    </source>
</evidence>
<dbReference type="EMBL" id="JAJTND010000003">
    <property type="protein sequence ID" value="MCE3531659.1"/>
    <property type="molecule type" value="Genomic_DNA"/>
</dbReference>
<dbReference type="Proteomes" id="UP001320170">
    <property type="component" value="Unassembled WGS sequence"/>
</dbReference>
<comment type="caution">
    <text evidence="3">The sequence shown here is derived from an EMBL/GenBank/DDBJ whole genome shotgun (WGS) entry which is preliminary data.</text>
</comment>
<dbReference type="InterPro" id="IPR050249">
    <property type="entry name" value="Pseudomonas-type_ThrB"/>
</dbReference>
<protein>
    <submittedName>
        <fullName evidence="3">Phosphotransferase</fullName>
    </submittedName>
</protein>
<dbReference type="InterPro" id="IPR011009">
    <property type="entry name" value="Kinase-like_dom_sf"/>
</dbReference>
<accession>A0ABS8X479</accession>
<dbReference type="Gene3D" id="1.20.1270.170">
    <property type="match status" value="1"/>
</dbReference>
<reference evidence="3 4" key="1">
    <citation type="journal article" date="2024" name="Pathogens">
        <title>Characterization of a Novel Species of Legionella Isolated from a Healthcare Facility: Legionella resiliens sp. nov.</title>
        <authorList>
            <person name="Cristino S."/>
            <person name="Pascale M.R."/>
            <person name="Marino F."/>
            <person name="Derelitto C."/>
            <person name="Salaris S."/>
            <person name="Orsini M."/>
            <person name="Squarzoni S."/>
            <person name="Grottola A."/>
            <person name="Girolamini L."/>
        </authorList>
    </citation>
    <scope>NUCLEOTIDE SEQUENCE [LARGE SCALE GENOMIC DNA]</scope>
    <source>
        <strain evidence="3 4">8cVS16</strain>
    </source>
</reference>
<name>A0ABS8X479_9GAMM</name>
<dbReference type="PROSITE" id="PS50011">
    <property type="entry name" value="PROTEIN_KINASE_DOM"/>
    <property type="match status" value="1"/>
</dbReference>
<dbReference type="Gene3D" id="1.10.510.10">
    <property type="entry name" value="Transferase(Phosphotransferase) domain 1"/>
    <property type="match status" value="1"/>
</dbReference>